<dbReference type="PANTHER" id="PTHR46889">
    <property type="entry name" value="TRANSPOSASE INSF FOR INSERTION SEQUENCE IS3B-RELATED"/>
    <property type="match status" value="1"/>
</dbReference>
<feature type="non-terminal residue" evidence="2">
    <location>
        <position position="1"/>
    </location>
</feature>
<sequence>SKAAIARDLGIGANLLGRWCRDANVDAEVAVVHEKVSPQEYEHLIDAGFSCSENRVARLMKAAGIKARHKRRRAPGQLDSPVHAIAPNLLDRQFEATGPNQKWAADFTYVWTGEGWLFVAVV</sequence>
<protein>
    <recommendedName>
        <fullName evidence="1">HTH-like domain-containing protein</fullName>
    </recommendedName>
</protein>
<feature type="non-terminal residue" evidence="2">
    <location>
        <position position="122"/>
    </location>
</feature>
<dbReference type="Pfam" id="PF13276">
    <property type="entry name" value="HTH_21"/>
    <property type="match status" value="1"/>
</dbReference>
<organism evidence="2">
    <name type="scientific">Tanacetum cinerariifolium</name>
    <name type="common">Dalmatian daisy</name>
    <name type="synonym">Chrysanthemum cinerariifolium</name>
    <dbReference type="NCBI Taxonomy" id="118510"/>
    <lineage>
        <taxon>Eukaryota</taxon>
        <taxon>Viridiplantae</taxon>
        <taxon>Streptophyta</taxon>
        <taxon>Embryophyta</taxon>
        <taxon>Tracheophyta</taxon>
        <taxon>Spermatophyta</taxon>
        <taxon>Magnoliopsida</taxon>
        <taxon>eudicotyledons</taxon>
        <taxon>Gunneridae</taxon>
        <taxon>Pentapetalae</taxon>
        <taxon>asterids</taxon>
        <taxon>campanulids</taxon>
        <taxon>Asterales</taxon>
        <taxon>Asteraceae</taxon>
        <taxon>Asteroideae</taxon>
        <taxon>Anthemideae</taxon>
        <taxon>Anthemidinae</taxon>
        <taxon>Tanacetum</taxon>
    </lineage>
</organism>
<comment type="caution">
    <text evidence="2">The sequence shown here is derived from an EMBL/GenBank/DDBJ whole genome shotgun (WGS) entry which is preliminary data.</text>
</comment>
<evidence type="ECO:0000259" key="1">
    <source>
        <dbReference type="Pfam" id="PF13276"/>
    </source>
</evidence>
<proteinExistence type="predicted"/>
<feature type="domain" description="HTH-like" evidence="1">
    <location>
        <begin position="43"/>
        <end position="73"/>
    </location>
</feature>
<reference evidence="2" key="1">
    <citation type="journal article" date="2019" name="Sci. Rep.">
        <title>Draft genome of Tanacetum cinerariifolium, the natural source of mosquito coil.</title>
        <authorList>
            <person name="Yamashiro T."/>
            <person name="Shiraishi A."/>
            <person name="Satake H."/>
            <person name="Nakayama K."/>
        </authorList>
    </citation>
    <scope>NUCLEOTIDE SEQUENCE</scope>
</reference>
<accession>A0A699V1R6</accession>
<dbReference type="PANTHER" id="PTHR46889:SF4">
    <property type="entry name" value="TRANSPOSASE INSO FOR INSERTION SEQUENCE ELEMENT IS911B-RELATED"/>
    <property type="match status" value="1"/>
</dbReference>
<dbReference type="InterPro" id="IPR050900">
    <property type="entry name" value="Transposase_IS3/IS150/IS904"/>
</dbReference>
<dbReference type="EMBL" id="BKCJ011392587">
    <property type="protein sequence ID" value="GFD29195.1"/>
    <property type="molecule type" value="Genomic_DNA"/>
</dbReference>
<gene>
    <name evidence="2" type="ORF">Tci_901164</name>
</gene>
<name>A0A699V1R6_TANCI</name>
<dbReference type="AlphaFoldDB" id="A0A699V1R6"/>
<evidence type="ECO:0000313" key="2">
    <source>
        <dbReference type="EMBL" id="GFD29195.1"/>
    </source>
</evidence>
<dbReference type="InterPro" id="IPR025948">
    <property type="entry name" value="HTH-like_dom"/>
</dbReference>